<dbReference type="InterPro" id="IPR029068">
    <property type="entry name" value="Glyas_Bleomycin-R_OHBP_Dase"/>
</dbReference>
<organism evidence="2 3">
    <name type="scientific">Occultella gossypii</name>
    <dbReference type="NCBI Taxonomy" id="2800820"/>
    <lineage>
        <taxon>Bacteria</taxon>
        <taxon>Bacillati</taxon>
        <taxon>Actinomycetota</taxon>
        <taxon>Actinomycetes</taxon>
        <taxon>Micrococcales</taxon>
        <taxon>Ruaniaceae</taxon>
        <taxon>Occultella</taxon>
    </lineage>
</organism>
<sequence>MTDRPSLTLTTINIGSPDPAALAHFYAELLDWEVARVEETDAYLRNPAGGISVAFQLEDVFTPPVWPNTADHQQMMMHLDIMVTDLDTSVEFALRCGATLAQYQPQEDVRVCVDPHGHPFCLWLG</sequence>
<protein>
    <submittedName>
        <fullName evidence="2">VOC family protein</fullName>
    </submittedName>
</protein>
<dbReference type="RefSeq" id="WP_223404557.1">
    <property type="nucleotide sequence ID" value="NZ_JAGSHT010000007.1"/>
</dbReference>
<dbReference type="InterPro" id="IPR041581">
    <property type="entry name" value="Glyoxalase_6"/>
</dbReference>
<evidence type="ECO:0000259" key="1">
    <source>
        <dbReference type="Pfam" id="PF18029"/>
    </source>
</evidence>
<dbReference type="Gene3D" id="3.10.180.10">
    <property type="entry name" value="2,3-Dihydroxybiphenyl 1,2-Dioxygenase, domain 1"/>
    <property type="match status" value="1"/>
</dbReference>
<evidence type="ECO:0000313" key="3">
    <source>
        <dbReference type="Proteomes" id="UP000826651"/>
    </source>
</evidence>
<dbReference type="Pfam" id="PF18029">
    <property type="entry name" value="Glyoxalase_6"/>
    <property type="match status" value="1"/>
</dbReference>
<comment type="caution">
    <text evidence="2">The sequence shown here is derived from an EMBL/GenBank/DDBJ whole genome shotgun (WGS) entry which is preliminary data.</text>
</comment>
<dbReference type="PANTHER" id="PTHR35908">
    <property type="entry name" value="HYPOTHETICAL FUSION PROTEIN"/>
    <property type="match status" value="1"/>
</dbReference>
<accession>A0ABS7S9Y6</accession>
<reference evidence="2 3" key="1">
    <citation type="submission" date="2021-04" db="EMBL/GenBank/DDBJ databases">
        <title>Ruania sp. nov., isolated from sandy soil of mangrove forest.</title>
        <authorList>
            <person name="Ge X."/>
            <person name="Huang R."/>
            <person name="Liu W."/>
        </authorList>
    </citation>
    <scope>NUCLEOTIDE SEQUENCE [LARGE SCALE GENOMIC DNA]</scope>
    <source>
        <strain evidence="2 3">N2-46</strain>
    </source>
</reference>
<proteinExistence type="predicted"/>
<name>A0ABS7S9Y6_9MICO</name>
<dbReference type="PANTHER" id="PTHR35908:SF1">
    <property type="entry name" value="CONSERVED PROTEIN"/>
    <property type="match status" value="1"/>
</dbReference>
<dbReference type="SUPFAM" id="SSF54593">
    <property type="entry name" value="Glyoxalase/Bleomycin resistance protein/Dihydroxybiphenyl dioxygenase"/>
    <property type="match status" value="1"/>
</dbReference>
<dbReference type="Proteomes" id="UP000826651">
    <property type="component" value="Unassembled WGS sequence"/>
</dbReference>
<evidence type="ECO:0000313" key="2">
    <source>
        <dbReference type="EMBL" id="MBZ2196058.1"/>
    </source>
</evidence>
<feature type="domain" description="Glyoxalase-like" evidence="1">
    <location>
        <begin position="13"/>
        <end position="122"/>
    </location>
</feature>
<dbReference type="EMBL" id="JAGSHT010000007">
    <property type="protein sequence ID" value="MBZ2196058.1"/>
    <property type="molecule type" value="Genomic_DNA"/>
</dbReference>
<gene>
    <name evidence="2" type="ORF">KCQ71_07825</name>
</gene>
<keyword evidence="3" id="KW-1185">Reference proteome</keyword>